<reference evidence="2" key="1">
    <citation type="journal article" date="2023" name="IMA Fungus">
        <title>Comparative genomic study of the Penicillium genus elucidates a diverse pangenome and 15 lateral gene transfer events.</title>
        <authorList>
            <person name="Petersen C."/>
            <person name="Sorensen T."/>
            <person name="Nielsen M.R."/>
            <person name="Sondergaard T.E."/>
            <person name="Sorensen J.L."/>
            <person name="Fitzpatrick D.A."/>
            <person name="Frisvad J.C."/>
            <person name="Nielsen K.L."/>
        </authorList>
    </citation>
    <scope>NUCLEOTIDE SEQUENCE</scope>
    <source>
        <strain evidence="2">IBT 15450</strain>
    </source>
</reference>
<reference evidence="2" key="2">
    <citation type="submission" date="2023-01" db="EMBL/GenBank/DDBJ databases">
        <authorList>
            <person name="Petersen C."/>
        </authorList>
    </citation>
    <scope>NUCLEOTIDE SEQUENCE</scope>
    <source>
        <strain evidence="2">IBT 15450</strain>
    </source>
</reference>
<accession>A0AAD6ICY1</accession>
<feature type="chain" id="PRO_5041928237" evidence="1">
    <location>
        <begin position="19"/>
        <end position="81"/>
    </location>
</feature>
<feature type="signal peptide" evidence="1">
    <location>
        <begin position="1"/>
        <end position="18"/>
    </location>
</feature>
<name>A0AAD6ICY1_PENCN</name>
<evidence type="ECO:0000313" key="2">
    <source>
        <dbReference type="EMBL" id="KAJ6043142.1"/>
    </source>
</evidence>
<evidence type="ECO:0000256" key="1">
    <source>
        <dbReference type="SAM" id="SignalP"/>
    </source>
</evidence>
<keyword evidence="3" id="KW-1185">Reference proteome</keyword>
<dbReference type="Proteomes" id="UP001219568">
    <property type="component" value="Unassembled WGS sequence"/>
</dbReference>
<dbReference type="EMBL" id="JAQJZL010000004">
    <property type="protein sequence ID" value="KAJ6043142.1"/>
    <property type="molecule type" value="Genomic_DNA"/>
</dbReference>
<keyword evidence="1" id="KW-0732">Signal</keyword>
<organism evidence="2 3">
    <name type="scientific">Penicillium canescens</name>
    <dbReference type="NCBI Taxonomy" id="5083"/>
    <lineage>
        <taxon>Eukaryota</taxon>
        <taxon>Fungi</taxon>
        <taxon>Dikarya</taxon>
        <taxon>Ascomycota</taxon>
        <taxon>Pezizomycotina</taxon>
        <taxon>Eurotiomycetes</taxon>
        <taxon>Eurotiomycetidae</taxon>
        <taxon>Eurotiales</taxon>
        <taxon>Aspergillaceae</taxon>
        <taxon>Penicillium</taxon>
    </lineage>
</organism>
<gene>
    <name evidence="2" type="ORF">N7460_004497</name>
</gene>
<sequence length="81" mass="8770">MNLWQPILLLAVTSLSVAGNCPFAKFAKAGNGGVPELDHEKLNDFVAKMKQYAPEDAAPLAEKLRAAFDPASQQTDVRDDL</sequence>
<proteinExistence type="predicted"/>
<dbReference type="AlphaFoldDB" id="A0AAD6ICY1"/>
<comment type="caution">
    <text evidence="2">The sequence shown here is derived from an EMBL/GenBank/DDBJ whole genome shotgun (WGS) entry which is preliminary data.</text>
</comment>
<protein>
    <submittedName>
        <fullName evidence="2">Uncharacterized protein</fullName>
    </submittedName>
</protein>
<evidence type="ECO:0000313" key="3">
    <source>
        <dbReference type="Proteomes" id="UP001219568"/>
    </source>
</evidence>